<dbReference type="STRING" id="1169540.A0A0G4FDR8"/>
<dbReference type="SUPFAM" id="SSF90123">
    <property type="entry name" value="ABC transporter transmembrane region"/>
    <property type="match status" value="2"/>
</dbReference>
<dbReference type="PROSITE" id="PS50929">
    <property type="entry name" value="ABC_TM1F"/>
    <property type="match status" value="2"/>
</dbReference>
<dbReference type="OrthoDB" id="6500128at2759"/>
<dbReference type="SMART" id="SM00382">
    <property type="entry name" value="AAA"/>
    <property type="match status" value="2"/>
</dbReference>
<dbReference type="InParanoid" id="A0A0G4FDR8"/>
<feature type="transmembrane region" description="Helical" evidence="9">
    <location>
        <begin position="343"/>
        <end position="365"/>
    </location>
</feature>
<dbReference type="InterPro" id="IPR036640">
    <property type="entry name" value="ABC1_TM_sf"/>
</dbReference>
<feature type="region of interest" description="Disordered" evidence="8">
    <location>
        <begin position="709"/>
        <end position="810"/>
    </location>
</feature>
<gene>
    <name evidence="12" type="ORF">Vbra_22591</name>
</gene>
<feature type="compositionally biased region" description="Polar residues" evidence="8">
    <location>
        <begin position="740"/>
        <end position="753"/>
    </location>
</feature>
<dbReference type="InterPro" id="IPR027417">
    <property type="entry name" value="P-loop_NTPase"/>
</dbReference>
<dbReference type="Gene3D" id="3.40.50.300">
    <property type="entry name" value="P-loop containing nucleotide triphosphate hydrolases"/>
    <property type="match status" value="2"/>
</dbReference>
<feature type="transmembrane region" description="Helical" evidence="9">
    <location>
        <begin position="1075"/>
        <end position="1095"/>
    </location>
</feature>
<dbReference type="InterPro" id="IPR003439">
    <property type="entry name" value="ABC_transporter-like_ATP-bd"/>
</dbReference>
<evidence type="ECO:0000256" key="9">
    <source>
        <dbReference type="SAM" id="Phobius"/>
    </source>
</evidence>
<dbReference type="InterPro" id="IPR050173">
    <property type="entry name" value="ABC_transporter_C-like"/>
</dbReference>
<keyword evidence="4" id="KW-0547">Nucleotide-binding</keyword>
<dbReference type="InterPro" id="IPR003593">
    <property type="entry name" value="AAA+_ATPase"/>
</dbReference>
<dbReference type="Proteomes" id="UP000041254">
    <property type="component" value="Unassembled WGS sequence"/>
</dbReference>
<dbReference type="CDD" id="cd18580">
    <property type="entry name" value="ABC_6TM_ABCC_D2"/>
    <property type="match status" value="1"/>
</dbReference>
<feature type="transmembrane region" description="Helical" evidence="9">
    <location>
        <begin position="960"/>
        <end position="993"/>
    </location>
</feature>
<feature type="transmembrane region" description="Helical" evidence="9">
    <location>
        <begin position="155"/>
        <end position="174"/>
    </location>
</feature>
<feature type="region of interest" description="Disordered" evidence="8">
    <location>
        <begin position="1420"/>
        <end position="1439"/>
    </location>
</feature>
<feature type="transmembrane region" description="Helical" evidence="9">
    <location>
        <begin position="232"/>
        <end position="255"/>
    </location>
</feature>
<evidence type="ECO:0000256" key="6">
    <source>
        <dbReference type="ARBA" id="ARBA00022989"/>
    </source>
</evidence>
<feature type="compositionally biased region" description="Basic and acidic residues" evidence="8">
    <location>
        <begin position="766"/>
        <end position="780"/>
    </location>
</feature>
<evidence type="ECO:0000259" key="11">
    <source>
        <dbReference type="PROSITE" id="PS50929"/>
    </source>
</evidence>
<dbReference type="GO" id="GO:0016020">
    <property type="term" value="C:membrane"/>
    <property type="evidence" value="ECO:0007669"/>
    <property type="project" value="UniProtKB-SubCell"/>
</dbReference>
<keyword evidence="5" id="KW-0067">ATP-binding</keyword>
<organism evidence="12 13">
    <name type="scientific">Vitrella brassicaformis (strain CCMP3155)</name>
    <dbReference type="NCBI Taxonomy" id="1169540"/>
    <lineage>
        <taxon>Eukaryota</taxon>
        <taxon>Sar</taxon>
        <taxon>Alveolata</taxon>
        <taxon>Colpodellida</taxon>
        <taxon>Vitrellaceae</taxon>
        <taxon>Vitrella</taxon>
    </lineage>
</organism>
<feature type="domain" description="ABC transporter" evidence="10">
    <location>
        <begin position="1174"/>
        <end position="1438"/>
    </location>
</feature>
<dbReference type="PANTHER" id="PTHR24223">
    <property type="entry name" value="ATP-BINDING CASSETTE SUB-FAMILY C"/>
    <property type="match status" value="1"/>
</dbReference>
<evidence type="ECO:0008006" key="14">
    <source>
        <dbReference type="Google" id="ProtNLM"/>
    </source>
</evidence>
<feature type="domain" description="ABC transporter" evidence="10">
    <location>
        <begin position="481"/>
        <end position="707"/>
    </location>
</feature>
<feature type="transmembrane region" description="Helical" evidence="9">
    <location>
        <begin position="839"/>
        <end position="863"/>
    </location>
</feature>
<evidence type="ECO:0000259" key="10">
    <source>
        <dbReference type="PROSITE" id="PS50893"/>
    </source>
</evidence>
<accession>A0A0G4FDR8</accession>
<evidence type="ECO:0000256" key="1">
    <source>
        <dbReference type="ARBA" id="ARBA00004141"/>
    </source>
</evidence>
<dbReference type="EMBL" id="CDMY01000414">
    <property type="protein sequence ID" value="CEM11345.1"/>
    <property type="molecule type" value="Genomic_DNA"/>
</dbReference>
<protein>
    <recommendedName>
        <fullName evidence="14">ABC transporter domain-containing protein</fullName>
    </recommendedName>
</protein>
<evidence type="ECO:0000313" key="12">
    <source>
        <dbReference type="EMBL" id="CEM11345.1"/>
    </source>
</evidence>
<evidence type="ECO:0000313" key="13">
    <source>
        <dbReference type="Proteomes" id="UP000041254"/>
    </source>
</evidence>
<dbReference type="InterPro" id="IPR044726">
    <property type="entry name" value="ABCC_6TM_D2"/>
</dbReference>
<dbReference type="CDD" id="cd18579">
    <property type="entry name" value="ABC_6TM_ABCC_D1"/>
    <property type="match status" value="1"/>
</dbReference>
<keyword evidence="3 9" id="KW-0812">Transmembrane</keyword>
<dbReference type="PROSITE" id="PS00211">
    <property type="entry name" value="ABC_TRANSPORTER_1"/>
    <property type="match status" value="1"/>
</dbReference>
<dbReference type="GO" id="GO:0005524">
    <property type="term" value="F:ATP binding"/>
    <property type="evidence" value="ECO:0007669"/>
    <property type="project" value="UniProtKB-KW"/>
</dbReference>
<feature type="domain" description="ABC transmembrane type-1" evidence="11">
    <location>
        <begin position="154"/>
        <end position="401"/>
    </location>
</feature>
<dbReference type="InterPro" id="IPR044746">
    <property type="entry name" value="ABCC_6TM_D1"/>
</dbReference>
<feature type="compositionally biased region" description="Low complexity" evidence="8">
    <location>
        <begin position="420"/>
        <end position="444"/>
    </location>
</feature>
<dbReference type="VEuPathDB" id="CryptoDB:Vbra_22591"/>
<feature type="region of interest" description="Disordered" evidence="8">
    <location>
        <begin position="420"/>
        <end position="445"/>
    </location>
</feature>
<keyword evidence="2" id="KW-0813">Transport</keyword>
<reference evidence="12 13" key="1">
    <citation type="submission" date="2014-11" db="EMBL/GenBank/DDBJ databases">
        <authorList>
            <person name="Zhu J."/>
            <person name="Qi W."/>
            <person name="Song R."/>
        </authorList>
    </citation>
    <scope>NUCLEOTIDE SEQUENCE [LARGE SCALE GENOMIC DNA]</scope>
</reference>
<evidence type="ECO:0000256" key="7">
    <source>
        <dbReference type="ARBA" id="ARBA00023136"/>
    </source>
</evidence>
<feature type="transmembrane region" description="Helical" evidence="9">
    <location>
        <begin position="884"/>
        <end position="905"/>
    </location>
</feature>
<evidence type="ECO:0000256" key="5">
    <source>
        <dbReference type="ARBA" id="ARBA00022840"/>
    </source>
</evidence>
<comment type="subcellular location">
    <subcellularLocation>
        <location evidence="1">Membrane</location>
        <topology evidence="1">Multi-pass membrane protein</topology>
    </subcellularLocation>
</comment>
<feature type="transmembrane region" description="Helical" evidence="9">
    <location>
        <begin position="114"/>
        <end position="135"/>
    </location>
</feature>
<keyword evidence="6 9" id="KW-1133">Transmembrane helix</keyword>
<dbReference type="SUPFAM" id="SSF52540">
    <property type="entry name" value="P-loop containing nucleoside triphosphate hydrolases"/>
    <property type="match status" value="2"/>
</dbReference>
<name>A0A0G4FDR8_VITBC</name>
<proteinExistence type="predicted"/>
<evidence type="ECO:0000256" key="3">
    <source>
        <dbReference type="ARBA" id="ARBA00022692"/>
    </source>
</evidence>
<dbReference type="FunCoup" id="A0A0G4FDR8">
    <property type="interactions" value="5"/>
</dbReference>
<dbReference type="InterPro" id="IPR017871">
    <property type="entry name" value="ABC_transporter-like_CS"/>
</dbReference>
<dbReference type="GO" id="GO:0140359">
    <property type="term" value="F:ABC-type transporter activity"/>
    <property type="evidence" value="ECO:0007669"/>
    <property type="project" value="InterPro"/>
</dbReference>
<dbReference type="InterPro" id="IPR011527">
    <property type="entry name" value="ABC1_TM_dom"/>
</dbReference>
<dbReference type="PhylomeDB" id="A0A0G4FDR8"/>
<dbReference type="Pfam" id="PF00664">
    <property type="entry name" value="ABC_membrane"/>
    <property type="match status" value="2"/>
</dbReference>
<dbReference type="FunFam" id="3.40.50.300:FF:000997">
    <property type="entry name" value="Multidrug resistance-associated protein 1"/>
    <property type="match status" value="1"/>
</dbReference>
<feature type="domain" description="ABC transmembrane type-1" evidence="11">
    <location>
        <begin position="845"/>
        <end position="1084"/>
    </location>
</feature>
<evidence type="ECO:0000256" key="4">
    <source>
        <dbReference type="ARBA" id="ARBA00022741"/>
    </source>
</evidence>
<dbReference type="PROSITE" id="PS50893">
    <property type="entry name" value="ABC_TRANSPORTER_2"/>
    <property type="match status" value="2"/>
</dbReference>
<sequence length="1439" mass="156028">MATKRPAEQRPLYAPEETWRRDCLSRAGSKYHVVKGGSALCSRLYYTLTYWCFCFVRPLLDEVRTRPLTADVLPPPPKEMKCHRNARDLRESRSRDQGLMSTLLVLRRWPLVNLTLWAALHRACLTSLPFLLSLSLQNDDPTDAMSMGGVGQGCLLFLAMSLLATFSNGVYLHLGHREALRAKGALAGMVFDEALRQPLSYTKTPDSDKLKDEGTLDVLNLISSDCEKVGMALFQLPTIGLVPLQMGVLIVALAYQIGWGVVGGLGVLVLLFVAIGTVLTVGIKVSKRGQRFADERLRRMEEILQNILAIKIHAWEGGFVKLLDQLREKEIWCLVYARVLYSILLWSFTMTPPLVTLAATGMYVLTGRDLTIVRAMSALALFKALQLPLLNLPEAIQALSTGIAACKRIEAYSRQAAPARALPSRPSQSDSPAPQQQQQQQAAPKDTPIVCIDNVSFTRSSTSLSSMPSFSTRAGTERGDYTAANVAAAAAAAAPDVCLWDVGVHVGRGALVGVVGPVGSGKSTLLQAMLDELTPMGEQTSPPILAPHTAYLPQPPWLQSASLQTNILCGRPLQTAFYESVLDACCLVPDLERLPDGDQTRVGRKGVTLSGGQQQRVALAQAVYSKAEVVLMDDPFSALDLDVARAIWSRCVKGLLSDRTRIFVTQQLWMLNQCDHVIVMDQGRIVSQGPYTQVATSTVFQALLGASSSSSTSPPLPITDPSMAAPTHTASALSLPFTDQPATPTALSTSSLRQRAAATPTPQHGSTEEPSLRISVRTDDQDRDDETDTSTAGGDGDDGDNERERERDYDLCGVERGDEGKEARVVESYVPHLRVMGGFGVWGSVIVLGVLAQAALVASDYFLAIWSHQEQTSDSVTAFHPFQAYGWCILLAGLMMTFRALAFAYGCRLASTFYHHHLSRVITGAKMAFFDHTPSGRILSRFCTDLGHVDGGIPHMLEALSLLVFTILGNLFGVAFVAPSFLAAIVVAAALFWRIKNVCYRGACQLQRLDASSRAPILTLVEEAFQGRVCIRAMGKGGMQWFTQRFSRAVDLNLAAHYHLRTVFRWAVLRLETTNAMLTSLAVFALYATTAGWTSGLQQIDGTSGVHDSALFGVGLNWAIASAGYVGFLVFVVTDLESKMTSVDRIKDYIDNVPTEPSEAPSHPPDAWPDLGQISYQDLTVAYKSKSDDDDHHHQQGPGGEGEGGVCVALRNVTVDVAGGSRVGLVGRTGSGKTSLVMALYRLYDEATQGQITLDNYPLHSIPLARLRASLALLPQHAALFNHTLRFNLDPCGRASDDELVGIIKRLGLGRLELLGSADGRSATAMLDATIEPQGGNLSGGERQWVALGRLLIEAQRARIIILDEPTSPLDSGTEAMMVALIREVAVGRTLLVISHRPDTVQALCERRIKLQDGVIVEDDAQQQHEGEGGGAAEINADL</sequence>
<keyword evidence="7 9" id="KW-0472">Membrane</keyword>
<evidence type="ECO:0000256" key="2">
    <source>
        <dbReference type="ARBA" id="ARBA00022448"/>
    </source>
</evidence>
<dbReference type="Gene3D" id="1.20.1560.10">
    <property type="entry name" value="ABC transporter type 1, transmembrane domain"/>
    <property type="match status" value="2"/>
</dbReference>
<dbReference type="Pfam" id="PF00005">
    <property type="entry name" value="ABC_tran"/>
    <property type="match status" value="2"/>
</dbReference>
<evidence type="ECO:0000256" key="8">
    <source>
        <dbReference type="SAM" id="MobiDB-lite"/>
    </source>
</evidence>
<feature type="transmembrane region" description="Helical" evidence="9">
    <location>
        <begin position="1115"/>
        <end position="1136"/>
    </location>
</feature>
<dbReference type="GO" id="GO:0016887">
    <property type="term" value="F:ATP hydrolysis activity"/>
    <property type="evidence" value="ECO:0007669"/>
    <property type="project" value="InterPro"/>
</dbReference>
<keyword evidence="13" id="KW-1185">Reference proteome</keyword>
<feature type="transmembrane region" description="Helical" evidence="9">
    <location>
        <begin position="261"/>
        <end position="283"/>
    </location>
</feature>